<sequence length="499" mass="55326">MVDDFAHDFKRHIKLKEDRIRELEAELEEANNIRAQLTSRIAWSGKEDDASWEQNREAKDALRILLAAKDPKNFICESPTSEPITSINYSILASAYRSTYQELSTLARAFWAVRNKLETTQKKASAWFRSFEQDSFQVNIKGEVITFRRAAACGISGEGERETETAIPQQRVLDNTRSPPPTLSTNSNRSITRSESEQDQELIPTQSQEPGFSPVHPPSLVHSSSGGPEFLSSRPVRKRNVENVAPIQVAASPVRTGSFTRPVTLKSEPSSRETQSNTPLNNCPDEMQHLTTRTVGVPTGIAEEALLAGETAQDHRQQSENRQRTSGTKRRQALQEVDPNLPVSPRQGAIASGKRRRFASRGAAAIPSVAEDGEPEGCSYEHQNGQGGGVAGPTNRFTVARRVQDLLDTPPPPRPVLLTTPRTALRAPSHARTPPAKSPNKRPSTIDRDGAGDQVLPEEEPLRCRPLHRLGLEHFRLNPEMNQGLDYATSPDTRTTPWR</sequence>
<name>C4JPM0_UNCRE</name>
<reference evidence="4" key="1">
    <citation type="journal article" date="2009" name="Genome Res.">
        <title>Comparative genomic analyses of the human fungal pathogens Coccidioides and their relatives.</title>
        <authorList>
            <person name="Sharpton T.J."/>
            <person name="Stajich J.E."/>
            <person name="Rounsley S.D."/>
            <person name="Gardner M.J."/>
            <person name="Wortman J.R."/>
            <person name="Jordar V.S."/>
            <person name="Maiti R."/>
            <person name="Kodira C.D."/>
            <person name="Neafsey D.E."/>
            <person name="Zeng Q."/>
            <person name="Hung C.-Y."/>
            <person name="McMahan C."/>
            <person name="Muszewska A."/>
            <person name="Grynberg M."/>
            <person name="Mandel M.A."/>
            <person name="Kellner E.M."/>
            <person name="Barker B.M."/>
            <person name="Galgiani J.N."/>
            <person name="Orbach M.J."/>
            <person name="Kirkland T.N."/>
            <person name="Cole G.T."/>
            <person name="Henn M.R."/>
            <person name="Birren B.W."/>
            <person name="Taylor J.W."/>
        </authorList>
    </citation>
    <scope>NUCLEOTIDE SEQUENCE [LARGE SCALE GENOMIC DNA]</scope>
    <source>
        <strain evidence="4">UAMH 1704</strain>
    </source>
</reference>
<keyword evidence="1" id="KW-0175">Coiled coil</keyword>
<dbReference type="RefSeq" id="XP_002543675.1">
    <property type="nucleotide sequence ID" value="XM_002543629.1"/>
</dbReference>
<feature type="compositionally biased region" description="Basic and acidic residues" evidence="2">
    <location>
        <begin position="312"/>
        <end position="323"/>
    </location>
</feature>
<feature type="region of interest" description="Disordered" evidence="2">
    <location>
        <begin position="478"/>
        <end position="499"/>
    </location>
</feature>
<dbReference type="VEuPathDB" id="FungiDB:UREG_03192"/>
<dbReference type="InParanoid" id="C4JPM0"/>
<organism evidence="3 4">
    <name type="scientific">Uncinocarpus reesii (strain UAMH 1704)</name>
    <dbReference type="NCBI Taxonomy" id="336963"/>
    <lineage>
        <taxon>Eukaryota</taxon>
        <taxon>Fungi</taxon>
        <taxon>Dikarya</taxon>
        <taxon>Ascomycota</taxon>
        <taxon>Pezizomycotina</taxon>
        <taxon>Eurotiomycetes</taxon>
        <taxon>Eurotiomycetidae</taxon>
        <taxon>Onygenales</taxon>
        <taxon>Onygenaceae</taxon>
        <taxon>Uncinocarpus</taxon>
    </lineage>
</organism>
<accession>C4JPM0</accession>
<dbReference type="OrthoDB" id="5801062at2759"/>
<feature type="compositionally biased region" description="Polar residues" evidence="2">
    <location>
        <begin position="272"/>
        <end position="281"/>
    </location>
</feature>
<feature type="region of interest" description="Disordered" evidence="2">
    <location>
        <begin position="406"/>
        <end position="461"/>
    </location>
</feature>
<dbReference type="AlphaFoldDB" id="C4JPM0"/>
<feature type="region of interest" description="Disordered" evidence="2">
    <location>
        <begin position="258"/>
        <end position="286"/>
    </location>
</feature>
<dbReference type="Proteomes" id="UP000002058">
    <property type="component" value="Unassembled WGS sequence"/>
</dbReference>
<feature type="compositionally biased region" description="Low complexity" evidence="2">
    <location>
        <begin position="218"/>
        <end position="228"/>
    </location>
</feature>
<proteinExistence type="predicted"/>
<feature type="compositionally biased region" description="Polar residues" evidence="2">
    <location>
        <begin position="166"/>
        <end position="193"/>
    </location>
</feature>
<dbReference type="eggNOG" id="ENOG502S92Z">
    <property type="taxonomic scope" value="Eukaryota"/>
</dbReference>
<feature type="region of interest" description="Disordered" evidence="2">
    <location>
        <begin position="309"/>
        <end position="394"/>
    </location>
</feature>
<dbReference type="KEGG" id="ure:UREG_03192"/>
<dbReference type="HOGENOM" id="CLU_546525_0_0_1"/>
<dbReference type="STRING" id="336963.C4JPM0"/>
<dbReference type="GeneID" id="8439622"/>
<evidence type="ECO:0000256" key="1">
    <source>
        <dbReference type="SAM" id="Coils"/>
    </source>
</evidence>
<keyword evidence="4" id="KW-1185">Reference proteome</keyword>
<evidence type="ECO:0000256" key="2">
    <source>
        <dbReference type="SAM" id="MobiDB-lite"/>
    </source>
</evidence>
<dbReference type="EMBL" id="CH476616">
    <property type="protein sequence ID" value="EEP78346.1"/>
    <property type="molecule type" value="Genomic_DNA"/>
</dbReference>
<feature type="coiled-coil region" evidence="1">
    <location>
        <begin position="6"/>
        <end position="40"/>
    </location>
</feature>
<feature type="compositionally biased region" description="Polar residues" evidence="2">
    <location>
        <begin position="490"/>
        <end position="499"/>
    </location>
</feature>
<feature type="compositionally biased region" description="Low complexity" evidence="2">
    <location>
        <begin position="416"/>
        <end position="428"/>
    </location>
</feature>
<evidence type="ECO:0000313" key="4">
    <source>
        <dbReference type="Proteomes" id="UP000002058"/>
    </source>
</evidence>
<evidence type="ECO:0000313" key="3">
    <source>
        <dbReference type="EMBL" id="EEP78346.1"/>
    </source>
</evidence>
<gene>
    <name evidence="3" type="ORF">UREG_03192</name>
</gene>
<feature type="region of interest" description="Disordered" evidence="2">
    <location>
        <begin position="155"/>
        <end position="235"/>
    </location>
</feature>
<protein>
    <submittedName>
        <fullName evidence="3">Uncharacterized protein</fullName>
    </submittedName>
</protein>